<evidence type="ECO:0000256" key="5">
    <source>
        <dbReference type="ARBA" id="ARBA00022989"/>
    </source>
</evidence>
<evidence type="ECO:0000256" key="3">
    <source>
        <dbReference type="ARBA" id="ARBA00022475"/>
    </source>
</evidence>
<evidence type="ECO:0000256" key="2">
    <source>
        <dbReference type="ARBA" id="ARBA00022448"/>
    </source>
</evidence>
<evidence type="ECO:0000313" key="9">
    <source>
        <dbReference type="Proteomes" id="UP000244066"/>
    </source>
</evidence>
<keyword evidence="4 7" id="KW-0812">Transmembrane</keyword>
<evidence type="ECO:0000256" key="6">
    <source>
        <dbReference type="ARBA" id="ARBA00023136"/>
    </source>
</evidence>
<dbReference type="Pfam" id="PF01925">
    <property type="entry name" value="TauE"/>
    <property type="match status" value="1"/>
</dbReference>
<feature type="transmembrane region" description="Helical" evidence="7">
    <location>
        <begin position="214"/>
        <end position="232"/>
    </location>
</feature>
<protein>
    <recommendedName>
        <fullName evidence="7">Probable membrane transporter protein</fullName>
    </recommendedName>
</protein>
<gene>
    <name evidence="8" type="ORF">B9J98_01630</name>
</gene>
<keyword evidence="6 7" id="KW-0472">Membrane</keyword>
<feature type="transmembrane region" description="Helical" evidence="7">
    <location>
        <begin position="48"/>
        <end position="68"/>
    </location>
</feature>
<evidence type="ECO:0000313" key="8">
    <source>
        <dbReference type="EMBL" id="PUA34108.1"/>
    </source>
</evidence>
<name>A0A2R7Y985_9ARCH</name>
<dbReference type="InterPro" id="IPR052017">
    <property type="entry name" value="TSUP"/>
</dbReference>
<keyword evidence="3 7" id="KW-1003">Cell membrane</keyword>
<dbReference type="Proteomes" id="UP000244066">
    <property type="component" value="Unassembled WGS sequence"/>
</dbReference>
<keyword evidence="2" id="KW-0813">Transport</keyword>
<comment type="subcellular location">
    <subcellularLocation>
        <location evidence="1 7">Cell membrane</location>
        <topology evidence="1 7">Multi-pass membrane protein</topology>
    </subcellularLocation>
</comment>
<comment type="similarity">
    <text evidence="7">Belongs to the 4-toluene sulfonate uptake permease (TSUP) (TC 2.A.102) family.</text>
</comment>
<dbReference type="PANTHER" id="PTHR30269:SF37">
    <property type="entry name" value="MEMBRANE TRANSPORTER PROTEIN"/>
    <property type="match status" value="1"/>
</dbReference>
<feature type="transmembrane region" description="Helical" evidence="7">
    <location>
        <begin position="89"/>
        <end position="117"/>
    </location>
</feature>
<dbReference type="EMBL" id="NDWU01000003">
    <property type="protein sequence ID" value="PUA34108.1"/>
    <property type="molecule type" value="Genomic_DNA"/>
</dbReference>
<keyword evidence="5 7" id="KW-1133">Transmembrane helix</keyword>
<feature type="transmembrane region" description="Helical" evidence="7">
    <location>
        <begin position="9"/>
        <end position="42"/>
    </location>
</feature>
<accession>A0A2R7Y985</accession>
<feature type="transmembrane region" description="Helical" evidence="7">
    <location>
        <begin position="268"/>
        <end position="291"/>
    </location>
</feature>
<comment type="caution">
    <text evidence="8">The sequence shown here is derived from an EMBL/GenBank/DDBJ whole genome shotgun (WGS) entry which is preliminary data.</text>
</comment>
<sequence>MMLDVASQLVFLGLAFIAGFMGALMGIGGGIIIVPFLTLVFGVPIKEAIAISIVTVVATSISGGSSYVEQRITNIRLAIFLETSTTIGAFIGALLVLIVSGQYLYIVFALLALYLAASQILSVKKEVRKIESNDFANIAQDRISRYFSLRGDYFDESINHRVDYLVKNSAVGWVTSFFAGLGSGLLGIGGGVFKVSIMNLFMNVPLKAAVATSKFMIGVTAATSAILYFVAGLLNLDYIAPVALGTMLGATAGTALMNKIKVKWLKILFSLLMCYIGYSMLGKGLLLVLGVRLPFV</sequence>
<dbReference type="InterPro" id="IPR002781">
    <property type="entry name" value="TM_pro_TauE-like"/>
</dbReference>
<dbReference type="AlphaFoldDB" id="A0A2R7Y985"/>
<evidence type="ECO:0000256" key="1">
    <source>
        <dbReference type="ARBA" id="ARBA00004651"/>
    </source>
</evidence>
<feature type="transmembrane region" description="Helical" evidence="7">
    <location>
        <begin position="238"/>
        <end position="256"/>
    </location>
</feature>
<evidence type="ECO:0000256" key="4">
    <source>
        <dbReference type="ARBA" id="ARBA00022692"/>
    </source>
</evidence>
<dbReference type="GO" id="GO:0005886">
    <property type="term" value="C:plasma membrane"/>
    <property type="evidence" value="ECO:0007669"/>
    <property type="project" value="UniProtKB-SubCell"/>
</dbReference>
<proteinExistence type="inferred from homology"/>
<feature type="transmembrane region" description="Helical" evidence="7">
    <location>
        <begin position="170"/>
        <end position="193"/>
    </location>
</feature>
<reference evidence="8 9" key="1">
    <citation type="submission" date="2017-04" db="EMBL/GenBank/DDBJ databases">
        <title>Draft Aigarchaeota genome from a New Zealand hot spring.</title>
        <authorList>
            <person name="Reysenbach A.-L."/>
            <person name="Donaho J.A."/>
            <person name="Gerhart J."/>
            <person name="Kelley J.F."/>
            <person name="Kouba K."/>
            <person name="Podar M."/>
            <person name="Stott M."/>
        </authorList>
    </citation>
    <scope>NUCLEOTIDE SEQUENCE [LARGE SCALE GENOMIC DNA]</scope>
    <source>
        <strain evidence="8">NZ13_MG1</strain>
    </source>
</reference>
<evidence type="ECO:0000256" key="7">
    <source>
        <dbReference type="RuleBase" id="RU363041"/>
    </source>
</evidence>
<organism evidence="8 9">
    <name type="scientific">Candidatus Terraquivivens tikiterensis</name>
    <dbReference type="NCBI Taxonomy" id="1980982"/>
    <lineage>
        <taxon>Archaea</taxon>
        <taxon>Nitrososphaerota</taxon>
        <taxon>Candidatus Wolframiiraptoraceae</taxon>
        <taxon>Candidatus Terraquivivens</taxon>
    </lineage>
</organism>
<dbReference type="PANTHER" id="PTHR30269">
    <property type="entry name" value="TRANSMEMBRANE PROTEIN YFCA"/>
    <property type="match status" value="1"/>
</dbReference>